<evidence type="ECO:0000256" key="3">
    <source>
        <dbReference type="ARBA" id="ARBA00022723"/>
    </source>
</evidence>
<organism evidence="8 9">
    <name type="scientific">Candidatus Kinetoplastidibacterium crithidiae TCC036E</name>
    <dbReference type="NCBI Taxonomy" id="1208918"/>
    <lineage>
        <taxon>Bacteria</taxon>
        <taxon>Pseudomonadati</taxon>
        <taxon>Pseudomonadota</taxon>
        <taxon>Betaproteobacteria</taxon>
        <taxon>Candidatus Kinetoplastidibacterium</taxon>
    </lineage>
</organism>
<dbReference type="Pfam" id="PF00719">
    <property type="entry name" value="Pyrophosphatase"/>
    <property type="match status" value="1"/>
</dbReference>
<feature type="binding site" evidence="7">
    <location>
        <position position="30"/>
    </location>
    <ligand>
        <name>substrate</name>
    </ligand>
</feature>
<comment type="catalytic activity">
    <reaction evidence="6 7">
        <text>diphosphate + H2O = 2 phosphate + H(+)</text>
        <dbReference type="Rhea" id="RHEA:24576"/>
        <dbReference type="ChEBI" id="CHEBI:15377"/>
        <dbReference type="ChEBI" id="CHEBI:15378"/>
        <dbReference type="ChEBI" id="CHEBI:33019"/>
        <dbReference type="ChEBI" id="CHEBI:43474"/>
        <dbReference type="EC" id="3.6.1.1"/>
    </reaction>
</comment>
<evidence type="ECO:0000256" key="4">
    <source>
        <dbReference type="ARBA" id="ARBA00022801"/>
    </source>
</evidence>
<evidence type="ECO:0000256" key="1">
    <source>
        <dbReference type="ARBA" id="ARBA00001946"/>
    </source>
</evidence>
<dbReference type="Proteomes" id="UP000011686">
    <property type="component" value="Chromosome"/>
</dbReference>
<comment type="similarity">
    <text evidence="7">Belongs to the PPase family.</text>
</comment>
<evidence type="ECO:0000313" key="9">
    <source>
        <dbReference type="Proteomes" id="UP000011686"/>
    </source>
</evidence>
<evidence type="ECO:0000256" key="6">
    <source>
        <dbReference type="ARBA" id="ARBA00047820"/>
    </source>
</evidence>
<proteinExistence type="inferred from homology"/>
<accession>M1M5S4</accession>
<dbReference type="PATRIC" id="fig|1208918.3.peg.202"/>
<comment type="function">
    <text evidence="7">Catalyzes the hydrolysis of inorganic pyrophosphate (PPi) forming two phosphate ions.</text>
</comment>
<dbReference type="GO" id="GO:0006796">
    <property type="term" value="P:phosphate-containing compound metabolic process"/>
    <property type="evidence" value="ECO:0007669"/>
    <property type="project" value="InterPro"/>
</dbReference>
<dbReference type="HAMAP" id="MF_00209">
    <property type="entry name" value="Inorganic_PPase"/>
    <property type="match status" value="1"/>
</dbReference>
<dbReference type="EMBL" id="CP003804">
    <property type="protein sequence ID" value="AGF47505.1"/>
    <property type="molecule type" value="Genomic_DNA"/>
</dbReference>
<keyword evidence="2 7" id="KW-0963">Cytoplasm</keyword>
<feature type="binding site" evidence="7">
    <location>
        <position position="103"/>
    </location>
    <ligand>
        <name>Mg(2+)</name>
        <dbReference type="ChEBI" id="CHEBI:18420"/>
        <label>1</label>
    </ligand>
</feature>
<evidence type="ECO:0000256" key="2">
    <source>
        <dbReference type="ARBA" id="ARBA00022490"/>
    </source>
</evidence>
<comment type="cofactor">
    <cofactor evidence="1 7">
        <name>Mg(2+)</name>
        <dbReference type="ChEBI" id="CHEBI:18420"/>
    </cofactor>
</comment>
<evidence type="ECO:0000313" key="8">
    <source>
        <dbReference type="EMBL" id="AGF47505.1"/>
    </source>
</evidence>
<dbReference type="EC" id="3.6.1.1" evidence="7"/>
<keyword evidence="4 7" id="KW-0378">Hydrolase</keyword>
<dbReference type="Gene3D" id="3.90.80.10">
    <property type="entry name" value="Inorganic pyrophosphatase"/>
    <property type="match status" value="1"/>
</dbReference>
<dbReference type="HOGENOM" id="CLU_073198_1_0_4"/>
<sequence>MSLNKIDSGEKNPQEFNVVIEISANSMPVKYEVDKNSGVIFVDRFILTSMHYPCNYGYVPNTLSQDGDPSDVLVITPFPVQIGSVIRCRAIGILEMEDESGFDAKILALPVNKIYAPYSKIKSYEDIEKDDLNRIKHFFEHYKDLEQGKWVKVIGWKGIESAHAELMRSLSAYNHKKP</sequence>
<dbReference type="GO" id="GO:0004427">
    <property type="term" value="F:inorganic diphosphate phosphatase activity"/>
    <property type="evidence" value="ECO:0007669"/>
    <property type="project" value="UniProtKB-UniRule"/>
</dbReference>
<keyword evidence="9" id="KW-1185">Reference proteome</keyword>
<feature type="binding site" evidence="7">
    <location>
        <position position="44"/>
    </location>
    <ligand>
        <name>substrate</name>
    </ligand>
</feature>
<feature type="binding site" evidence="7">
    <location>
        <position position="71"/>
    </location>
    <ligand>
        <name>Mg(2+)</name>
        <dbReference type="ChEBI" id="CHEBI:18420"/>
        <label>1</label>
    </ligand>
</feature>
<dbReference type="NCBIfam" id="NF002317">
    <property type="entry name" value="PRK01250.1"/>
    <property type="match status" value="1"/>
</dbReference>
<dbReference type="eggNOG" id="COG0221">
    <property type="taxonomic scope" value="Bacteria"/>
</dbReference>
<keyword evidence="5 7" id="KW-0460">Magnesium</keyword>
<dbReference type="SUPFAM" id="SSF50324">
    <property type="entry name" value="Inorganic pyrophosphatase"/>
    <property type="match status" value="1"/>
</dbReference>
<dbReference type="AlphaFoldDB" id="M1M5S4"/>
<comment type="subcellular location">
    <subcellularLocation>
        <location evidence="7">Cytoplasm</location>
    </subcellularLocation>
</comment>
<dbReference type="CDD" id="cd00412">
    <property type="entry name" value="pyrophosphatase"/>
    <property type="match status" value="1"/>
</dbReference>
<dbReference type="RefSeq" id="WP_015238661.1">
    <property type="nucleotide sequence ID" value="NC_020283.1"/>
</dbReference>
<evidence type="ECO:0000256" key="7">
    <source>
        <dbReference type="HAMAP-Rule" id="MF_00209"/>
    </source>
</evidence>
<dbReference type="PANTHER" id="PTHR10286">
    <property type="entry name" value="INORGANIC PYROPHOSPHATASE"/>
    <property type="match status" value="1"/>
</dbReference>
<feature type="binding site" evidence="7">
    <location>
        <position position="142"/>
    </location>
    <ligand>
        <name>substrate</name>
    </ligand>
</feature>
<evidence type="ECO:0000256" key="5">
    <source>
        <dbReference type="ARBA" id="ARBA00022842"/>
    </source>
</evidence>
<protein>
    <recommendedName>
        <fullName evidence="7">Inorganic pyrophosphatase</fullName>
        <ecNumber evidence="7">3.6.1.1</ecNumber>
    </recommendedName>
    <alternativeName>
        <fullName evidence="7">Pyrophosphate phospho-hydrolase</fullName>
        <shortName evidence="7">PPase</shortName>
    </alternativeName>
</protein>
<dbReference type="InterPro" id="IPR008162">
    <property type="entry name" value="Pyrophosphatase"/>
</dbReference>
<feature type="binding site" evidence="7">
    <location>
        <position position="56"/>
    </location>
    <ligand>
        <name>substrate</name>
    </ligand>
</feature>
<comment type="subunit">
    <text evidence="7">Homohexamer.</text>
</comment>
<dbReference type="GO" id="GO:0000287">
    <property type="term" value="F:magnesium ion binding"/>
    <property type="evidence" value="ECO:0007669"/>
    <property type="project" value="UniProtKB-UniRule"/>
</dbReference>
<dbReference type="FunFam" id="3.90.80.10:FF:000003">
    <property type="entry name" value="Inorganic pyrophosphatase"/>
    <property type="match status" value="1"/>
</dbReference>
<dbReference type="GO" id="GO:0005737">
    <property type="term" value="C:cytoplasm"/>
    <property type="evidence" value="ECO:0007669"/>
    <property type="project" value="UniProtKB-SubCell"/>
</dbReference>
<dbReference type="KEGG" id="kct:CDEE_0458"/>
<feature type="binding site" evidence="7">
    <location>
        <position position="66"/>
    </location>
    <ligand>
        <name>Mg(2+)</name>
        <dbReference type="ChEBI" id="CHEBI:18420"/>
        <label>1</label>
    </ligand>
</feature>
<name>M1M5S4_9PROT</name>
<reference evidence="8 9" key="1">
    <citation type="journal article" date="2013" name="Genome Biol. Evol.">
        <title>Genome evolution and phylogenomic analysis of candidatus kinetoplastibacterium, the betaproteobacterial endosymbionts of strigomonas and angomonas.</title>
        <authorList>
            <person name="Alves J.M."/>
            <person name="Serrano M.G."/>
            <person name="Maia da Silva F."/>
            <person name="Voegtly L.J."/>
            <person name="Matveyev A.V."/>
            <person name="Teixeira M.M."/>
            <person name="Camargo E.P."/>
            <person name="Buck G.A."/>
        </authorList>
    </citation>
    <scope>NUCLEOTIDE SEQUENCE [LARGE SCALE GENOMIC DNA]</scope>
    <source>
        <strain evidence="8 9">TCC036E</strain>
    </source>
</reference>
<gene>
    <name evidence="7" type="primary">ppa</name>
    <name evidence="8" type="ORF">CDEE_0458</name>
</gene>
<dbReference type="InterPro" id="IPR036649">
    <property type="entry name" value="Pyrophosphatase_sf"/>
</dbReference>
<feature type="binding site" evidence="7">
    <location>
        <position position="71"/>
    </location>
    <ligand>
        <name>Mg(2+)</name>
        <dbReference type="ChEBI" id="CHEBI:18420"/>
        <label>2</label>
    </ligand>
</feature>
<keyword evidence="3 7" id="KW-0479">Metal-binding</keyword>
<dbReference type="STRING" id="1208918.CDEE_0458"/>